<dbReference type="AlphaFoldDB" id="A0A841C9V8"/>
<dbReference type="Proteomes" id="UP000562464">
    <property type="component" value="Unassembled WGS sequence"/>
</dbReference>
<dbReference type="PRINTS" id="PR01438">
    <property type="entry name" value="UNVRSLSTRESS"/>
</dbReference>
<dbReference type="Gene3D" id="3.40.50.620">
    <property type="entry name" value="HUPs"/>
    <property type="match status" value="1"/>
</dbReference>
<reference evidence="4 5" key="1">
    <citation type="submission" date="2020-08" db="EMBL/GenBank/DDBJ databases">
        <title>Genomic Encyclopedia of Type Strains, Phase IV (KMG-IV): sequencing the most valuable type-strain genomes for metagenomic binning, comparative biology and taxonomic classification.</title>
        <authorList>
            <person name="Goeker M."/>
        </authorList>
    </citation>
    <scope>NUCLEOTIDE SEQUENCE [LARGE SCALE GENOMIC DNA]</scope>
    <source>
        <strain evidence="4 5">DSM 14925</strain>
    </source>
</reference>
<dbReference type="RefSeq" id="WP_183539981.1">
    <property type="nucleotide sequence ID" value="NZ_JACHHV010000016.1"/>
</dbReference>
<gene>
    <name evidence="4" type="ORF">HNQ37_001071</name>
</gene>
<evidence type="ECO:0000256" key="1">
    <source>
        <dbReference type="ARBA" id="ARBA00008791"/>
    </source>
</evidence>
<dbReference type="InterPro" id="IPR014729">
    <property type="entry name" value="Rossmann-like_a/b/a_fold"/>
</dbReference>
<dbReference type="SUPFAM" id="SSF52402">
    <property type="entry name" value="Adenine nucleotide alpha hydrolases-like"/>
    <property type="match status" value="1"/>
</dbReference>
<evidence type="ECO:0000313" key="4">
    <source>
        <dbReference type="EMBL" id="MBB5888179.1"/>
    </source>
</evidence>
<comment type="similarity">
    <text evidence="1">Belongs to the universal stress protein A family.</text>
</comment>
<evidence type="ECO:0000256" key="2">
    <source>
        <dbReference type="SAM" id="Coils"/>
    </source>
</evidence>
<sequence>MDKTEEFKRILVGVDDSEDAQMGFRYAIREAKKIDATLIITSILEGNEMNVYQALDKDHVRSERTKLEENIKAYQQRAKEAGVEKVEVIVEEGIAGAVIVKKVIPASKADLLVIGSNSNKKKGLKRLLGSQAEYIAKNSPISVMIVR</sequence>
<dbReference type="InterPro" id="IPR006016">
    <property type="entry name" value="UspA"/>
</dbReference>
<accession>A0A841C9V8</accession>
<dbReference type="Pfam" id="PF00582">
    <property type="entry name" value="Usp"/>
    <property type="match status" value="1"/>
</dbReference>
<keyword evidence="5" id="KW-1185">Reference proteome</keyword>
<keyword evidence="2" id="KW-0175">Coiled coil</keyword>
<evidence type="ECO:0000313" key="5">
    <source>
        <dbReference type="Proteomes" id="UP000562464"/>
    </source>
</evidence>
<dbReference type="PANTHER" id="PTHR46268">
    <property type="entry name" value="STRESS RESPONSE PROTEIN NHAX"/>
    <property type="match status" value="1"/>
</dbReference>
<dbReference type="CDD" id="cd00293">
    <property type="entry name" value="USP-like"/>
    <property type="match status" value="1"/>
</dbReference>
<evidence type="ECO:0000259" key="3">
    <source>
        <dbReference type="Pfam" id="PF00582"/>
    </source>
</evidence>
<organism evidence="4 5">
    <name type="scientific">Lactovum miscens</name>
    <dbReference type="NCBI Taxonomy" id="190387"/>
    <lineage>
        <taxon>Bacteria</taxon>
        <taxon>Bacillati</taxon>
        <taxon>Bacillota</taxon>
        <taxon>Bacilli</taxon>
        <taxon>Lactobacillales</taxon>
        <taxon>Streptococcaceae</taxon>
        <taxon>Lactovum</taxon>
    </lineage>
</organism>
<feature type="coiled-coil region" evidence="2">
    <location>
        <begin position="57"/>
        <end position="84"/>
    </location>
</feature>
<dbReference type="EMBL" id="JACHHV010000016">
    <property type="protein sequence ID" value="MBB5888179.1"/>
    <property type="molecule type" value="Genomic_DNA"/>
</dbReference>
<dbReference type="InterPro" id="IPR006015">
    <property type="entry name" value="Universal_stress_UspA"/>
</dbReference>
<dbReference type="PANTHER" id="PTHR46268:SF6">
    <property type="entry name" value="UNIVERSAL STRESS PROTEIN UP12"/>
    <property type="match status" value="1"/>
</dbReference>
<protein>
    <submittedName>
        <fullName evidence="4">Nucleotide-binding universal stress UspA family protein</fullName>
    </submittedName>
</protein>
<feature type="domain" description="UspA" evidence="3">
    <location>
        <begin position="7"/>
        <end position="147"/>
    </location>
</feature>
<comment type="caution">
    <text evidence="4">The sequence shown here is derived from an EMBL/GenBank/DDBJ whole genome shotgun (WGS) entry which is preliminary data.</text>
</comment>
<name>A0A841C9V8_9LACT</name>
<proteinExistence type="inferred from homology"/>